<accession>A0A1M5Q574</accession>
<sequence>MLKALLNKAKTAFESKSESPKPIAAQPKYQQHLDLIVVPESAMDAFPDDPNPLVDAMVNYVNFLTQQAQFNRFEISAEAIQAYHVDYYLAQVKNGGHAQFVGNSGANLAYTLADVIDGLKAMKAFDHLALAEKMSKWVAENPEDADAQTGAEGGIAPELAALDNPFYELEKAHPLRPIMAEWIANLEVLQAVDDRMMPRVLQGIKTLNPNLRTRQSKTHIAKLVNQLSNPLFLGLGMAGAKAAKIEPLLQVGTGSNRNVDGQNTMTWFVQTTEGKRFGLSTETGVELREYVDPNGETLPVSLKDTSLDHITSFVPVEVGNVVNSVTHAEIDATKAVCAKLNAPIAIEMLLAKLPEDTEADYVSVRSTGQSLEDQLGASIYVVCNQGSVAYSAIVEESGARLLTEPSHDLLVQVSAVEISEFIEGLQAA</sequence>
<feature type="domain" description="DNA mimic protein DMP19 C-terminal" evidence="1">
    <location>
        <begin position="74"/>
        <end position="184"/>
    </location>
</feature>
<dbReference type="RefSeq" id="WP_072900814.1">
    <property type="nucleotide sequence ID" value="NZ_FQXB01000002.1"/>
</dbReference>
<dbReference type="OrthoDB" id="3720724at2"/>
<dbReference type="EMBL" id="FQXB01000002">
    <property type="protein sequence ID" value="SHH09284.1"/>
    <property type="molecule type" value="Genomic_DNA"/>
</dbReference>
<proteinExistence type="predicted"/>
<keyword evidence="3" id="KW-1185">Reference proteome</keyword>
<evidence type="ECO:0000313" key="3">
    <source>
        <dbReference type="Proteomes" id="UP000184074"/>
    </source>
</evidence>
<organism evidence="2 3">
    <name type="scientific">Cognatiyoonia sediminum</name>
    <dbReference type="NCBI Taxonomy" id="1508389"/>
    <lineage>
        <taxon>Bacteria</taxon>
        <taxon>Pseudomonadati</taxon>
        <taxon>Pseudomonadota</taxon>
        <taxon>Alphaproteobacteria</taxon>
        <taxon>Rhodobacterales</taxon>
        <taxon>Paracoccaceae</taxon>
        <taxon>Cognatiyoonia</taxon>
    </lineage>
</organism>
<name>A0A1M5Q574_9RHOB</name>
<dbReference type="Gene3D" id="1.20.1420.60">
    <property type="match status" value="1"/>
</dbReference>
<dbReference type="Pfam" id="PF14300">
    <property type="entry name" value="DMP19"/>
    <property type="match status" value="1"/>
</dbReference>
<evidence type="ECO:0000313" key="2">
    <source>
        <dbReference type="EMBL" id="SHH09284.1"/>
    </source>
</evidence>
<gene>
    <name evidence="2" type="ORF">SAMN05444003_2057</name>
</gene>
<dbReference type="InterPro" id="IPR025402">
    <property type="entry name" value="DMP19_C"/>
</dbReference>
<reference evidence="2 3" key="1">
    <citation type="submission" date="2016-11" db="EMBL/GenBank/DDBJ databases">
        <authorList>
            <person name="Jaros S."/>
            <person name="Januszkiewicz K."/>
            <person name="Wedrychowicz H."/>
        </authorList>
    </citation>
    <scope>NUCLEOTIDE SEQUENCE [LARGE SCALE GENOMIC DNA]</scope>
    <source>
        <strain evidence="2 3">DSM 28715</strain>
    </source>
</reference>
<evidence type="ECO:0000259" key="1">
    <source>
        <dbReference type="Pfam" id="PF14300"/>
    </source>
</evidence>
<dbReference type="AlphaFoldDB" id="A0A1M5Q574"/>
<protein>
    <recommendedName>
        <fullName evidence="1">DNA mimic protein DMP19 C-terminal domain-containing protein</fullName>
    </recommendedName>
</protein>
<dbReference type="Proteomes" id="UP000184074">
    <property type="component" value="Unassembled WGS sequence"/>
</dbReference>
<dbReference type="STRING" id="1508389.SAMN05444003_2057"/>